<evidence type="ECO:0000256" key="1">
    <source>
        <dbReference type="HAMAP-Rule" id="MF_00469"/>
    </source>
</evidence>
<evidence type="ECO:0000313" key="4">
    <source>
        <dbReference type="Proteomes" id="UP000202259"/>
    </source>
</evidence>
<dbReference type="RefSeq" id="WP_081154483.1">
    <property type="nucleotide sequence ID" value="NZ_CP020465.1"/>
</dbReference>
<dbReference type="PANTHER" id="PTHR43268:SF3">
    <property type="entry name" value="RHODANESE-LIKE DOMAIN-CONTAINING PROTEIN 7-RELATED"/>
    <property type="match status" value="1"/>
</dbReference>
<comment type="function">
    <text evidence="1">Catalyzes oxygen-dependent 5-hydroxyuridine (ho5U) modification at position 34 in tRNAs.</text>
</comment>
<keyword evidence="4" id="KW-1185">Reference proteome</keyword>
<sequence>MNNITVCALYKFVRLEDFENLKLPLQKVMEDNSVKGTLLLALEGINGTIAGTQAGIDVVLAFINSDSRLSGVSSKCSFHQENPFQRTKVKLKKEIVTMGVEGIDPTLTVGTYVKPKDWNALISDPEVLLIDTRNDYEVEIGTFENAVNPNTETFREFPEYVAKNLDKDKHKKVAMFCTGGIRCEKSTAYLKEQGFEEVYHLEGGVLKYLEDVPEQETMWQGECFVFDGRVAVNHSLERGKYDQCFACRYPITDEEKTSKHYIQGVSCPRCYDKYTDEQKSSFQEREKQINLAKARGEAHIGGEIKQVIEQRRATKSANKQAQKK</sequence>
<evidence type="ECO:0000313" key="3">
    <source>
        <dbReference type="EMBL" id="ASP50004.1"/>
    </source>
</evidence>
<feature type="domain" description="Rhodanese" evidence="2">
    <location>
        <begin position="123"/>
        <end position="217"/>
    </location>
</feature>
<dbReference type="SUPFAM" id="SSF52821">
    <property type="entry name" value="Rhodanese/Cell cycle control phosphatase"/>
    <property type="match status" value="1"/>
</dbReference>
<organism evidence="3 4">
    <name type="scientific">Cognaticolwellia beringensis</name>
    <dbReference type="NCBI Taxonomy" id="1967665"/>
    <lineage>
        <taxon>Bacteria</taxon>
        <taxon>Pseudomonadati</taxon>
        <taxon>Pseudomonadota</taxon>
        <taxon>Gammaproteobacteria</taxon>
        <taxon>Alteromonadales</taxon>
        <taxon>Colwelliaceae</taxon>
        <taxon>Cognaticolwellia</taxon>
    </lineage>
</organism>
<dbReference type="KEGG" id="cber:B5D82_12490"/>
<dbReference type="PROSITE" id="PS50206">
    <property type="entry name" value="RHODANESE_3"/>
    <property type="match status" value="1"/>
</dbReference>
<dbReference type="CDD" id="cd01518">
    <property type="entry name" value="RHOD_YceA"/>
    <property type="match status" value="1"/>
</dbReference>
<keyword evidence="1" id="KW-0819">tRNA processing</keyword>
<dbReference type="PANTHER" id="PTHR43268">
    <property type="entry name" value="THIOSULFATE SULFURTRANSFERASE/RHODANESE-LIKE DOMAIN-CONTAINING PROTEIN 2"/>
    <property type="match status" value="1"/>
</dbReference>
<dbReference type="SMART" id="SM00450">
    <property type="entry name" value="RHOD"/>
    <property type="match status" value="1"/>
</dbReference>
<dbReference type="InterPro" id="IPR020936">
    <property type="entry name" value="TrhO"/>
</dbReference>
<dbReference type="EMBL" id="CP020465">
    <property type="protein sequence ID" value="ASP50004.1"/>
    <property type="molecule type" value="Genomic_DNA"/>
</dbReference>
<comment type="catalytic activity">
    <reaction evidence="1">
        <text>uridine(34) in tRNA + AH2 + O2 = 5-hydroxyuridine(34) in tRNA + A + H2O</text>
        <dbReference type="Rhea" id="RHEA:64224"/>
        <dbReference type="Rhea" id="RHEA-COMP:11727"/>
        <dbReference type="Rhea" id="RHEA-COMP:13381"/>
        <dbReference type="ChEBI" id="CHEBI:13193"/>
        <dbReference type="ChEBI" id="CHEBI:15377"/>
        <dbReference type="ChEBI" id="CHEBI:15379"/>
        <dbReference type="ChEBI" id="CHEBI:17499"/>
        <dbReference type="ChEBI" id="CHEBI:65315"/>
        <dbReference type="ChEBI" id="CHEBI:136877"/>
    </reaction>
</comment>
<dbReference type="OrthoDB" id="9778326at2"/>
<dbReference type="Pfam" id="PF00581">
    <property type="entry name" value="Rhodanese"/>
    <property type="match status" value="1"/>
</dbReference>
<name>A0A222GF46_9GAMM</name>
<dbReference type="GO" id="GO:0006400">
    <property type="term" value="P:tRNA modification"/>
    <property type="evidence" value="ECO:0007669"/>
    <property type="project" value="UniProtKB-UniRule"/>
</dbReference>
<reference evidence="3 4" key="1">
    <citation type="submission" date="2017-08" db="EMBL/GenBank/DDBJ databases">
        <title>Complete genome of Colwellia sp. NB097-1, a psychrophile bacterium ioslated from Bering Sea.</title>
        <authorList>
            <person name="Chen X."/>
        </authorList>
    </citation>
    <scope>NUCLEOTIDE SEQUENCE [LARGE SCALE GENOMIC DNA]</scope>
    <source>
        <strain evidence="3 4">NB097-1</strain>
    </source>
</reference>
<proteinExistence type="inferred from homology"/>
<dbReference type="InterPro" id="IPR040503">
    <property type="entry name" value="TRHO_N"/>
</dbReference>
<comment type="similarity">
    <text evidence="1">Belongs to the TrhO family.</text>
</comment>
<dbReference type="InterPro" id="IPR036873">
    <property type="entry name" value="Rhodanese-like_dom_sf"/>
</dbReference>
<gene>
    <name evidence="1" type="primary">trhO</name>
    <name evidence="3" type="ORF">B5D82_12490</name>
</gene>
<evidence type="ECO:0000259" key="2">
    <source>
        <dbReference type="PROSITE" id="PS50206"/>
    </source>
</evidence>
<dbReference type="InterPro" id="IPR001763">
    <property type="entry name" value="Rhodanese-like_dom"/>
</dbReference>
<dbReference type="Gene3D" id="3.40.250.10">
    <property type="entry name" value="Rhodanese-like domain"/>
    <property type="match status" value="1"/>
</dbReference>
<accession>A0A222GF46</accession>
<dbReference type="EC" id="1.14.-.-" evidence="1"/>
<dbReference type="NCBIfam" id="NF001136">
    <property type="entry name" value="PRK00142.1-4"/>
    <property type="match status" value="1"/>
</dbReference>
<dbReference type="HAMAP" id="MF_00469">
    <property type="entry name" value="TrhO"/>
    <property type="match status" value="1"/>
</dbReference>
<dbReference type="Proteomes" id="UP000202259">
    <property type="component" value="Chromosome"/>
</dbReference>
<dbReference type="Pfam" id="PF17773">
    <property type="entry name" value="UPF0176_N"/>
    <property type="match status" value="1"/>
</dbReference>
<dbReference type="Gene3D" id="3.30.70.100">
    <property type="match status" value="1"/>
</dbReference>
<dbReference type="GO" id="GO:0016705">
    <property type="term" value="F:oxidoreductase activity, acting on paired donors, with incorporation or reduction of molecular oxygen"/>
    <property type="evidence" value="ECO:0007669"/>
    <property type="project" value="UniProtKB-UniRule"/>
</dbReference>
<protein>
    <recommendedName>
        <fullName evidence="1">tRNA uridine(34) hydroxylase</fullName>
        <ecNumber evidence="1">1.14.-.-</ecNumber>
    </recommendedName>
    <alternativeName>
        <fullName evidence="1">tRNA hydroxylation protein O</fullName>
    </alternativeName>
</protein>
<keyword evidence="1" id="KW-0560">Oxidoreductase</keyword>
<dbReference type="AlphaFoldDB" id="A0A222GF46"/>